<dbReference type="InterPro" id="IPR001647">
    <property type="entry name" value="HTH_TetR"/>
</dbReference>
<dbReference type="PANTHER" id="PTHR30055">
    <property type="entry name" value="HTH-TYPE TRANSCRIPTIONAL REGULATOR RUTR"/>
    <property type="match status" value="1"/>
</dbReference>
<evidence type="ECO:0000313" key="7">
    <source>
        <dbReference type="Proteomes" id="UP000316330"/>
    </source>
</evidence>
<evidence type="ECO:0000256" key="3">
    <source>
        <dbReference type="ARBA" id="ARBA00023163"/>
    </source>
</evidence>
<evidence type="ECO:0000259" key="5">
    <source>
        <dbReference type="PROSITE" id="PS50977"/>
    </source>
</evidence>
<dbReference type="InterPro" id="IPR050109">
    <property type="entry name" value="HTH-type_TetR-like_transc_reg"/>
</dbReference>
<sequence length="176" mass="19912">MSPKEEIAASRKDQIMNSAAALFASQGFYKTTTAHVAEAVGVTQPYVFHFFKSKEQLYLAVLERAYERLHRAFSAVDAPPEELAHKMGLAFNTLLESYRNEILLLMQCFTTPEPAIREYSRRTHSRIYNTVKTRFKTAGVPKPGTEASIFISCGLIITLSEILELPELSPWHEDLD</sequence>
<accession>A0A559J7W0</accession>
<evidence type="ECO:0000313" key="6">
    <source>
        <dbReference type="EMBL" id="TVX95969.1"/>
    </source>
</evidence>
<keyword evidence="1" id="KW-0805">Transcription regulation</keyword>
<dbReference type="PRINTS" id="PR00455">
    <property type="entry name" value="HTHTETR"/>
</dbReference>
<organism evidence="6 7">
    <name type="scientific">Cohnella terricola</name>
    <dbReference type="NCBI Taxonomy" id="1289167"/>
    <lineage>
        <taxon>Bacteria</taxon>
        <taxon>Bacillati</taxon>
        <taxon>Bacillota</taxon>
        <taxon>Bacilli</taxon>
        <taxon>Bacillales</taxon>
        <taxon>Paenibacillaceae</taxon>
        <taxon>Cohnella</taxon>
    </lineage>
</organism>
<gene>
    <name evidence="6" type="ORF">FPZ45_22375</name>
</gene>
<evidence type="ECO:0000256" key="1">
    <source>
        <dbReference type="ARBA" id="ARBA00023015"/>
    </source>
</evidence>
<reference evidence="6 7" key="1">
    <citation type="submission" date="2019-07" db="EMBL/GenBank/DDBJ databases">
        <authorList>
            <person name="Kim J."/>
        </authorList>
    </citation>
    <scope>NUCLEOTIDE SEQUENCE [LARGE SCALE GENOMIC DNA]</scope>
    <source>
        <strain evidence="6 7">G13</strain>
    </source>
</reference>
<feature type="domain" description="HTH tetR-type" evidence="5">
    <location>
        <begin position="9"/>
        <end position="69"/>
    </location>
</feature>
<feature type="DNA-binding region" description="H-T-H motif" evidence="4">
    <location>
        <begin position="32"/>
        <end position="51"/>
    </location>
</feature>
<dbReference type="Proteomes" id="UP000316330">
    <property type="component" value="Unassembled WGS sequence"/>
</dbReference>
<dbReference type="PROSITE" id="PS01081">
    <property type="entry name" value="HTH_TETR_1"/>
    <property type="match status" value="1"/>
</dbReference>
<evidence type="ECO:0000256" key="4">
    <source>
        <dbReference type="PROSITE-ProRule" id="PRU00335"/>
    </source>
</evidence>
<dbReference type="EMBL" id="VNJJ01000019">
    <property type="protein sequence ID" value="TVX95969.1"/>
    <property type="molecule type" value="Genomic_DNA"/>
</dbReference>
<dbReference type="OrthoDB" id="2356263at2"/>
<name>A0A559J7W0_9BACL</name>
<keyword evidence="3" id="KW-0804">Transcription</keyword>
<dbReference type="Gene3D" id="1.10.357.10">
    <property type="entry name" value="Tetracycline Repressor, domain 2"/>
    <property type="match status" value="1"/>
</dbReference>
<evidence type="ECO:0000256" key="2">
    <source>
        <dbReference type="ARBA" id="ARBA00023125"/>
    </source>
</evidence>
<dbReference type="Pfam" id="PF00440">
    <property type="entry name" value="TetR_N"/>
    <property type="match status" value="1"/>
</dbReference>
<proteinExistence type="predicted"/>
<keyword evidence="7" id="KW-1185">Reference proteome</keyword>
<dbReference type="GO" id="GO:0003700">
    <property type="term" value="F:DNA-binding transcription factor activity"/>
    <property type="evidence" value="ECO:0007669"/>
    <property type="project" value="TreeGrafter"/>
</dbReference>
<protein>
    <submittedName>
        <fullName evidence="6">TetR/AcrR family transcriptional regulator</fullName>
    </submittedName>
</protein>
<dbReference type="PROSITE" id="PS50977">
    <property type="entry name" value="HTH_TETR_2"/>
    <property type="match status" value="1"/>
</dbReference>
<keyword evidence="2 4" id="KW-0238">DNA-binding</keyword>
<dbReference type="PANTHER" id="PTHR30055:SF234">
    <property type="entry name" value="HTH-TYPE TRANSCRIPTIONAL REGULATOR BETI"/>
    <property type="match status" value="1"/>
</dbReference>
<comment type="caution">
    <text evidence="6">The sequence shown here is derived from an EMBL/GenBank/DDBJ whole genome shotgun (WGS) entry which is preliminary data.</text>
</comment>
<dbReference type="AlphaFoldDB" id="A0A559J7W0"/>
<dbReference type="SUPFAM" id="SSF46689">
    <property type="entry name" value="Homeodomain-like"/>
    <property type="match status" value="1"/>
</dbReference>
<dbReference type="InterPro" id="IPR009057">
    <property type="entry name" value="Homeodomain-like_sf"/>
</dbReference>
<dbReference type="RefSeq" id="WP_144706711.1">
    <property type="nucleotide sequence ID" value="NZ_VNJJ01000019.1"/>
</dbReference>
<dbReference type="InterPro" id="IPR023772">
    <property type="entry name" value="DNA-bd_HTH_TetR-type_CS"/>
</dbReference>
<dbReference type="GO" id="GO:0000976">
    <property type="term" value="F:transcription cis-regulatory region binding"/>
    <property type="evidence" value="ECO:0007669"/>
    <property type="project" value="TreeGrafter"/>
</dbReference>